<keyword evidence="2" id="KW-1185">Reference proteome</keyword>
<accession>A0ACC2TJE3</accession>
<evidence type="ECO:0000313" key="1">
    <source>
        <dbReference type="EMBL" id="KAJ9074758.1"/>
    </source>
</evidence>
<organism evidence="1 2">
    <name type="scientific">Entomophthora muscae</name>
    <dbReference type="NCBI Taxonomy" id="34485"/>
    <lineage>
        <taxon>Eukaryota</taxon>
        <taxon>Fungi</taxon>
        <taxon>Fungi incertae sedis</taxon>
        <taxon>Zoopagomycota</taxon>
        <taxon>Entomophthoromycotina</taxon>
        <taxon>Entomophthoromycetes</taxon>
        <taxon>Entomophthorales</taxon>
        <taxon>Entomophthoraceae</taxon>
        <taxon>Entomophthora</taxon>
    </lineage>
</organism>
<protein>
    <submittedName>
        <fullName evidence="1">Uncharacterized protein</fullName>
    </submittedName>
</protein>
<sequence length="89" mass="9798">MRVRSITSPTDLAQWNPKIIENAKFEWDKTLISKVWDPTHILSGEAILVTLTLVWSAKVTQAGGPSSNPRSLARLELTKFPIAPVSSNA</sequence>
<proteinExistence type="predicted"/>
<gene>
    <name evidence="1" type="ORF">DSO57_1003413</name>
</gene>
<reference evidence="1" key="1">
    <citation type="submission" date="2022-04" db="EMBL/GenBank/DDBJ databases">
        <title>Genome of the entomopathogenic fungus Entomophthora muscae.</title>
        <authorList>
            <person name="Elya C."/>
            <person name="Lovett B.R."/>
            <person name="Lee E."/>
            <person name="Macias A.M."/>
            <person name="Hajek A.E."/>
            <person name="De Bivort B.L."/>
            <person name="Kasson M.T."/>
            <person name="De Fine Licht H.H."/>
            <person name="Stajich J.E."/>
        </authorList>
    </citation>
    <scope>NUCLEOTIDE SEQUENCE</scope>
    <source>
        <strain evidence="1">Berkeley</strain>
    </source>
</reference>
<dbReference type="EMBL" id="QTSX02002848">
    <property type="protein sequence ID" value="KAJ9074758.1"/>
    <property type="molecule type" value="Genomic_DNA"/>
</dbReference>
<evidence type="ECO:0000313" key="2">
    <source>
        <dbReference type="Proteomes" id="UP001165960"/>
    </source>
</evidence>
<dbReference type="Proteomes" id="UP001165960">
    <property type="component" value="Unassembled WGS sequence"/>
</dbReference>
<name>A0ACC2TJE3_9FUNG</name>
<comment type="caution">
    <text evidence="1">The sequence shown here is derived from an EMBL/GenBank/DDBJ whole genome shotgun (WGS) entry which is preliminary data.</text>
</comment>